<proteinExistence type="predicted"/>
<name>A0ABP9B2J2_9ACTN</name>
<gene>
    <name evidence="2" type="ORF">GCM10023329_44410</name>
</gene>
<sequence>MRRNTALASIALTALAVTGAAVAPAQAAPLPSATTATAATADAPTATAADTPGAQEALPAAAAAKTPSVKIAMDQLGRGKAIADAIRSVKTDNRGKFVQEAVNKAFDAAGGRHNVMLFNLSQGYQERLHGKRVYANVQWGNIYYGLWVSESGEFTNTGDGGWINWGFRGWFDRNGGHVTFHRSW</sequence>
<evidence type="ECO:0000313" key="3">
    <source>
        <dbReference type="Proteomes" id="UP001501147"/>
    </source>
</evidence>
<protein>
    <recommendedName>
        <fullName evidence="4">Stress protein</fullName>
    </recommendedName>
</protein>
<reference evidence="3" key="1">
    <citation type="journal article" date="2019" name="Int. J. Syst. Evol. Microbiol.">
        <title>The Global Catalogue of Microorganisms (GCM) 10K type strain sequencing project: providing services to taxonomists for standard genome sequencing and annotation.</title>
        <authorList>
            <consortium name="The Broad Institute Genomics Platform"/>
            <consortium name="The Broad Institute Genome Sequencing Center for Infectious Disease"/>
            <person name="Wu L."/>
            <person name="Ma J."/>
        </authorList>
    </citation>
    <scope>NUCLEOTIDE SEQUENCE [LARGE SCALE GENOMIC DNA]</scope>
    <source>
        <strain evidence="3">JCM 18324</strain>
    </source>
</reference>
<feature type="signal peptide" evidence="1">
    <location>
        <begin position="1"/>
        <end position="27"/>
    </location>
</feature>
<comment type="caution">
    <text evidence="2">The sequence shown here is derived from an EMBL/GenBank/DDBJ whole genome shotgun (WGS) entry which is preliminary data.</text>
</comment>
<evidence type="ECO:0008006" key="4">
    <source>
        <dbReference type="Google" id="ProtNLM"/>
    </source>
</evidence>
<organism evidence="2 3">
    <name type="scientific">Streptomyces sanyensis</name>
    <dbReference type="NCBI Taxonomy" id="568869"/>
    <lineage>
        <taxon>Bacteria</taxon>
        <taxon>Bacillati</taxon>
        <taxon>Actinomycetota</taxon>
        <taxon>Actinomycetes</taxon>
        <taxon>Kitasatosporales</taxon>
        <taxon>Streptomycetaceae</taxon>
        <taxon>Streptomyces</taxon>
    </lineage>
</organism>
<dbReference type="EMBL" id="BAABJV010000013">
    <property type="protein sequence ID" value="GAA4788342.1"/>
    <property type="molecule type" value="Genomic_DNA"/>
</dbReference>
<feature type="chain" id="PRO_5046147314" description="Stress protein" evidence="1">
    <location>
        <begin position="28"/>
        <end position="184"/>
    </location>
</feature>
<keyword evidence="3" id="KW-1185">Reference proteome</keyword>
<evidence type="ECO:0000256" key="1">
    <source>
        <dbReference type="SAM" id="SignalP"/>
    </source>
</evidence>
<accession>A0ABP9B2J2</accession>
<dbReference type="Proteomes" id="UP001501147">
    <property type="component" value="Unassembled WGS sequence"/>
</dbReference>
<evidence type="ECO:0000313" key="2">
    <source>
        <dbReference type="EMBL" id="GAA4788342.1"/>
    </source>
</evidence>
<dbReference type="RefSeq" id="WP_345615183.1">
    <property type="nucleotide sequence ID" value="NZ_BAABJV010000013.1"/>
</dbReference>
<keyword evidence="1" id="KW-0732">Signal</keyword>